<dbReference type="KEGG" id="dgo:DGo_PE0039"/>
<keyword evidence="2" id="KW-0614">Plasmid</keyword>
<gene>
    <name evidence="2" type="ordered locus">DGo_PE0039</name>
</gene>
<evidence type="ECO:0000313" key="3">
    <source>
        <dbReference type="Proteomes" id="UP000007575"/>
    </source>
</evidence>
<dbReference type="HOGENOM" id="CLU_2952779_0_0_0"/>
<dbReference type="EMBL" id="CP002196">
    <property type="protein sequence ID" value="AFD28183.1"/>
    <property type="molecule type" value="Genomic_DNA"/>
</dbReference>
<geneLocation type="plasmid" evidence="2 3">
    <name>P5</name>
</geneLocation>
<dbReference type="Proteomes" id="UP000007575">
    <property type="component" value="Plasmid P5"/>
</dbReference>
<protein>
    <submittedName>
        <fullName evidence="2">Uncharacterized protein</fullName>
    </submittedName>
</protein>
<feature type="region of interest" description="Disordered" evidence="1">
    <location>
        <begin position="13"/>
        <end position="45"/>
    </location>
</feature>
<reference evidence="2 3" key="1">
    <citation type="journal article" date="2012" name="PLoS ONE">
        <title>Genome sequence and transcriptome analysis of the radioresistant bacterium Deinococcus gobiensis: insights into the extreme environmental adaptations.</title>
        <authorList>
            <person name="Yuan M."/>
            <person name="Chen M."/>
            <person name="Zhang W."/>
            <person name="Lu W."/>
            <person name="Wang J."/>
            <person name="Yang M."/>
            <person name="Zhao P."/>
            <person name="Tang R."/>
            <person name="Li X."/>
            <person name="Hao Y."/>
            <person name="Zhou Z."/>
            <person name="Zhan Y."/>
            <person name="Yu H."/>
            <person name="Teng C."/>
            <person name="Yan Y."/>
            <person name="Ping S."/>
            <person name="Wang Y."/>
            <person name="Lin M."/>
        </authorList>
    </citation>
    <scope>NUCLEOTIDE SEQUENCE [LARGE SCALE GENOMIC DNA]</scope>
    <source>
        <strain evidence="3">DSM 21396 / JCM 16679 / CGMCC 1.7299 / I-0</strain>
        <plasmid evidence="2">P5</plasmid>
    </source>
</reference>
<dbReference type="AlphaFoldDB" id="H8H3T6"/>
<accession>H8H3T6</accession>
<sequence>MSVLSVLCRDDSLWNGPERHTEGDKNSGKFMPLLSPARTGPAPLGEEISQRACFPLPRP</sequence>
<organism evidence="2 3">
    <name type="scientific">Deinococcus gobiensis (strain DSM 21396 / JCM 16679 / CGMCC 1.7299 / I-0)</name>
    <dbReference type="NCBI Taxonomy" id="745776"/>
    <lineage>
        <taxon>Bacteria</taxon>
        <taxon>Thermotogati</taxon>
        <taxon>Deinococcota</taxon>
        <taxon>Deinococci</taxon>
        <taxon>Deinococcales</taxon>
        <taxon>Deinococcaceae</taxon>
        <taxon>Deinococcus</taxon>
    </lineage>
</organism>
<evidence type="ECO:0000313" key="2">
    <source>
        <dbReference type="EMBL" id="AFD28183.1"/>
    </source>
</evidence>
<keyword evidence="3" id="KW-1185">Reference proteome</keyword>
<feature type="compositionally biased region" description="Basic and acidic residues" evidence="1">
    <location>
        <begin position="13"/>
        <end position="27"/>
    </location>
</feature>
<evidence type="ECO:0000256" key="1">
    <source>
        <dbReference type="SAM" id="MobiDB-lite"/>
    </source>
</evidence>
<proteinExistence type="predicted"/>
<name>H8H3T6_DEIGI</name>